<reference evidence="2" key="1">
    <citation type="submission" date="2020-06" db="EMBL/GenBank/DDBJ databases">
        <title>Unique genomic features of the anaerobic methanotrophic archaea.</title>
        <authorList>
            <person name="Chadwick G.L."/>
            <person name="Skennerton C.T."/>
            <person name="Laso-Perez R."/>
            <person name="Leu A.O."/>
            <person name="Speth D.R."/>
            <person name="Yu H."/>
            <person name="Morgan-Lang C."/>
            <person name="Hatzenpichler R."/>
            <person name="Goudeau D."/>
            <person name="Malmstrom R."/>
            <person name="Brazelton W.J."/>
            <person name="Woyke T."/>
            <person name="Hallam S.J."/>
            <person name="Tyson G.W."/>
            <person name="Wegener G."/>
            <person name="Boetius A."/>
            <person name="Orphan V."/>
        </authorList>
    </citation>
    <scope>NUCLEOTIDE SEQUENCE</scope>
</reference>
<protein>
    <recommendedName>
        <fullName evidence="1">PspA-associated domain-containing protein</fullName>
    </recommendedName>
</protein>
<gene>
    <name evidence="2" type="ORF">HNMILGLC_00006</name>
</gene>
<feature type="domain" description="PspA-associated" evidence="1">
    <location>
        <begin position="1"/>
        <end position="92"/>
    </location>
</feature>
<sequence length="92" mass="10345">MIIRVVTEGQYEVSDSLLDELNKLDNEIVELLKSSDETKFRDVLKEFILIIRENGKPLDTDVIVESDLIVPPEDLTLSEAVKIFSGDGIIPD</sequence>
<evidence type="ECO:0000313" key="2">
    <source>
        <dbReference type="EMBL" id="QNO46192.1"/>
    </source>
</evidence>
<evidence type="ECO:0000259" key="1">
    <source>
        <dbReference type="Pfam" id="PF22743"/>
    </source>
</evidence>
<name>A0A7G9YDV8_9EURY</name>
<dbReference type="InterPro" id="IPR054437">
    <property type="entry name" value="PspA-assoc_dom"/>
</dbReference>
<organism evidence="2">
    <name type="scientific">Candidatus Methanogaster sp. ANME-2c ERB4</name>
    <dbReference type="NCBI Taxonomy" id="2759911"/>
    <lineage>
        <taxon>Archaea</taxon>
        <taxon>Methanobacteriati</taxon>
        <taxon>Methanobacteriota</taxon>
        <taxon>Stenosarchaea group</taxon>
        <taxon>Methanomicrobia</taxon>
        <taxon>Methanosarcinales</taxon>
        <taxon>ANME-2 cluster</taxon>
        <taxon>Candidatus Methanogasteraceae</taxon>
        <taxon>Candidatus Methanogaster</taxon>
    </lineage>
</organism>
<dbReference type="AlphaFoldDB" id="A0A7G9YDV8"/>
<proteinExistence type="predicted"/>
<accession>A0A7G9YDV8</accession>
<dbReference type="Pfam" id="PF22743">
    <property type="entry name" value="PspAA"/>
    <property type="match status" value="1"/>
</dbReference>
<dbReference type="EMBL" id="MT631172">
    <property type="protein sequence ID" value="QNO46192.1"/>
    <property type="molecule type" value="Genomic_DNA"/>
</dbReference>